<keyword evidence="1" id="KW-1185">Reference proteome</keyword>
<accession>A0A1I8B9T4</accession>
<dbReference type="Proteomes" id="UP000095281">
    <property type="component" value="Unplaced"/>
</dbReference>
<protein>
    <submittedName>
        <fullName evidence="2">Uncharacterized protein</fullName>
    </submittedName>
</protein>
<reference evidence="2" key="1">
    <citation type="submission" date="2016-11" db="UniProtKB">
        <authorList>
            <consortium name="WormBaseParasite"/>
        </authorList>
    </citation>
    <scope>IDENTIFICATION</scope>
</reference>
<name>A0A1I8B9T4_MELHA</name>
<sequence>MNRSVNFMRHCVFYAHMDVKYFCYLSMYKGYDKINCEADKERIR</sequence>
<organism evidence="1 2">
    <name type="scientific">Meloidogyne hapla</name>
    <name type="common">Root-knot nematode worm</name>
    <dbReference type="NCBI Taxonomy" id="6305"/>
    <lineage>
        <taxon>Eukaryota</taxon>
        <taxon>Metazoa</taxon>
        <taxon>Ecdysozoa</taxon>
        <taxon>Nematoda</taxon>
        <taxon>Chromadorea</taxon>
        <taxon>Rhabditida</taxon>
        <taxon>Tylenchina</taxon>
        <taxon>Tylenchomorpha</taxon>
        <taxon>Tylenchoidea</taxon>
        <taxon>Meloidogynidae</taxon>
        <taxon>Meloidogyninae</taxon>
        <taxon>Meloidogyne</taxon>
    </lineage>
</organism>
<dbReference type="AlphaFoldDB" id="A0A1I8B9T4"/>
<evidence type="ECO:0000313" key="1">
    <source>
        <dbReference type="Proteomes" id="UP000095281"/>
    </source>
</evidence>
<dbReference type="WBParaSite" id="MhA1_Contig1724.frz3.gene11">
    <property type="protein sequence ID" value="MhA1_Contig1724.frz3.gene11"/>
    <property type="gene ID" value="MhA1_Contig1724.frz3.gene11"/>
</dbReference>
<evidence type="ECO:0000313" key="2">
    <source>
        <dbReference type="WBParaSite" id="MhA1_Contig1724.frz3.gene11"/>
    </source>
</evidence>
<proteinExistence type="predicted"/>